<reference evidence="2" key="1">
    <citation type="submission" date="2020-03" db="EMBL/GenBank/DDBJ databases">
        <authorList>
            <person name="Weist P."/>
        </authorList>
    </citation>
    <scope>NUCLEOTIDE SEQUENCE</scope>
</reference>
<feature type="region of interest" description="Disordered" evidence="1">
    <location>
        <begin position="118"/>
        <end position="150"/>
    </location>
</feature>
<dbReference type="EMBL" id="CADEAL010004324">
    <property type="protein sequence ID" value="CAB1457055.1"/>
    <property type="molecule type" value="Genomic_DNA"/>
</dbReference>
<sequence>MMEKKKGGQTPLSRQMSGGAGCVLAAPEGGVALFLSPRTHLLCACTAAQRVSSIHCDAGPVRLHRVTEAATGVLVTGTGSCSSGCVVQICTAHKSYKAHLSPPLLLLRFAARASQERLSAERAPKHGSEPLTWSQQPADITQRARAEEGAVARNLPRPQALFPLPLTPLPGWLASPLG</sequence>
<evidence type="ECO:0000256" key="1">
    <source>
        <dbReference type="SAM" id="MobiDB-lite"/>
    </source>
</evidence>
<accession>A0A9N7VWT5</accession>
<feature type="compositionally biased region" description="Basic and acidic residues" evidence="1">
    <location>
        <begin position="118"/>
        <end position="128"/>
    </location>
</feature>
<evidence type="ECO:0000313" key="2">
    <source>
        <dbReference type="EMBL" id="CAB1457055.1"/>
    </source>
</evidence>
<comment type="caution">
    <text evidence="2">The sequence shown here is derived from an EMBL/GenBank/DDBJ whole genome shotgun (WGS) entry which is preliminary data.</text>
</comment>
<dbReference type="Proteomes" id="UP001153269">
    <property type="component" value="Unassembled WGS sequence"/>
</dbReference>
<organism evidence="2 3">
    <name type="scientific">Pleuronectes platessa</name>
    <name type="common">European plaice</name>
    <dbReference type="NCBI Taxonomy" id="8262"/>
    <lineage>
        <taxon>Eukaryota</taxon>
        <taxon>Metazoa</taxon>
        <taxon>Chordata</taxon>
        <taxon>Craniata</taxon>
        <taxon>Vertebrata</taxon>
        <taxon>Euteleostomi</taxon>
        <taxon>Actinopterygii</taxon>
        <taxon>Neopterygii</taxon>
        <taxon>Teleostei</taxon>
        <taxon>Neoteleostei</taxon>
        <taxon>Acanthomorphata</taxon>
        <taxon>Carangaria</taxon>
        <taxon>Pleuronectiformes</taxon>
        <taxon>Pleuronectoidei</taxon>
        <taxon>Pleuronectidae</taxon>
        <taxon>Pleuronectes</taxon>
    </lineage>
</organism>
<proteinExistence type="predicted"/>
<evidence type="ECO:0000313" key="3">
    <source>
        <dbReference type="Proteomes" id="UP001153269"/>
    </source>
</evidence>
<protein>
    <submittedName>
        <fullName evidence="2">Uncharacterized protein</fullName>
    </submittedName>
</protein>
<keyword evidence="3" id="KW-1185">Reference proteome</keyword>
<dbReference type="AlphaFoldDB" id="A0A9N7VWT5"/>
<name>A0A9N7VWT5_PLEPL</name>
<gene>
    <name evidence="2" type="ORF">PLEPLA_LOCUS44859</name>
</gene>